<proteinExistence type="predicted"/>
<dbReference type="Proteomes" id="UP001549749">
    <property type="component" value="Unassembled WGS sequence"/>
</dbReference>
<dbReference type="EMBL" id="JBEXAC010000001">
    <property type="protein sequence ID" value="MET6997652.1"/>
    <property type="molecule type" value="Genomic_DNA"/>
</dbReference>
<accession>A0ABV2T3N5</accession>
<protein>
    <submittedName>
        <fullName evidence="1">Uncharacterized protein</fullName>
    </submittedName>
</protein>
<evidence type="ECO:0000313" key="1">
    <source>
        <dbReference type="EMBL" id="MET6997652.1"/>
    </source>
</evidence>
<reference evidence="1 2" key="1">
    <citation type="submission" date="2024-06" db="EMBL/GenBank/DDBJ databases">
        <title>Chitinophaga defluvii sp. nov., isolated from municipal sewage.</title>
        <authorList>
            <person name="Zhang L."/>
        </authorList>
    </citation>
    <scope>NUCLEOTIDE SEQUENCE [LARGE SCALE GENOMIC DNA]</scope>
    <source>
        <strain evidence="1 2">H8</strain>
    </source>
</reference>
<organism evidence="1 2">
    <name type="scientific">Chitinophaga defluvii</name>
    <dbReference type="NCBI Taxonomy" id="3163343"/>
    <lineage>
        <taxon>Bacteria</taxon>
        <taxon>Pseudomonadati</taxon>
        <taxon>Bacteroidota</taxon>
        <taxon>Chitinophagia</taxon>
        <taxon>Chitinophagales</taxon>
        <taxon>Chitinophagaceae</taxon>
        <taxon>Chitinophaga</taxon>
    </lineage>
</organism>
<name>A0ABV2T3N5_9BACT</name>
<keyword evidence="2" id="KW-1185">Reference proteome</keyword>
<gene>
    <name evidence="1" type="ORF">ABR189_09750</name>
</gene>
<evidence type="ECO:0000313" key="2">
    <source>
        <dbReference type="Proteomes" id="UP001549749"/>
    </source>
</evidence>
<comment type="caution">
    <text evidence="1">The sequence shown here is derived from an EMBL/GenBank/DDBJ whole genome shotgun (WGS) entry which is preliminary data.</text>
</comment>
<sequence length="53" mass="6014">MTQKEYKEFEAILLKRQEEVKSSKAAARKVLMQAGIMHLLVPKGTNKANAKQQ</sequence>
<dbReference type="RefSeq" id="WP_354660287.1">
    <property type="nucleotide sequence ID" value="NZ_JBEXAC010000001.1"/>
</dbReference>